<evidence type="ECO:0000256" key="7">
    <source>
        <dbReference type="ARBA" id="ARBA00022737"/>
    </source>
</evidence>
<comment type="catalytic activity">
    <reaction evidence="11">
        <text>(1,4-alpha-D-galacturonosyl)n+m + H2O = (1,4-alpha-D-galacturonosyl)n + (1,4-alpha-D-galacturonosyl)m.</text>
        <dbReference type="EC" id="3.2.1.15"/>
    </reaction>
</comment>
<dbReference type="GO" id="GO:0071555">
    <property type="term" value="P:cell wall organization"/>
    <property type="evidence" value="ECO:0007669"/>
    <property type="project" value="UniProtKB-KW"/>
</dbReference>
<evidence type="ECO:0000256" key="5">
    <source>
        <dbReference type="ARBA" id="ARBA00022525"/>
    </source>
</evidence>
<feature type="repeat" description="PPR" evidence="12">
    <location>
        <begin position="474"/>
        <end position="508"/>
    </location>
</feature>
<organism evidence="16 17">
    <name type="scientific">Gossypium anomalum</name>
    <dbReference type="NCBI Taxonomy" id="47600"/>
    <lineage>
        <taxon>Eukaryota</taxon>
        <taxon>Viridiplantae</taxon>
        <taxon>Streptophyta</taxon>
        <taxon>Embryophyta</taxon>
        <taxon>Tracheophyta</taxon>
        <taxon>Spermatophyta</taxon>
        <taxon>Magnoliopsida</taxon>
        <taxon>eudicotyledons</taxon>
        <taxon>Gunneridae</taxon>
        <taxon>Pentapetalae</taxon>
        <taxon>rosids</taxon>
        <taxon>malvids</taxon>
        <taxon>Malvales</taxon>
        <taxon>Malvaceae</taxon>
        <taxon>Malvoideae</taxon>
        <taxon>Gossypium</taxon>
    </lineage>
</organism>
<evidence type="ECO:0000256" key="4">
    <source>
        <dbReference type="ARBA" id="ARBA00022512"/>
    </source>
</evidence>
<dbReference type="OrthoDB" id="600868at2759"/>
<evidence type="ECO:0000313" key="16">
    <source>
        <dbReference type="EMBL" id="KAG8498518.1"/>
    </source>
</evidence>
<keyword evidence="6 15" id="KW-0732">Signal</keyword>
<dbReference type="Pfam" id="PF00295">
    <property type="entry name" value="Glyco_hydro_28"/>
    <property type="match status" value="1"/>
</dbReference>
<dbReference type="Pfam" id="PF13041">
    <property type="entry name" value="PPR_2"/>
    <property type="match status" value="3"/>
</dbReference>
<keyword evidence="9 14" id="KW-0326">Glycosidase</keyword>
<dbReference type="InterPro" id="IPR000743">
    <property type="entry name" value="Glyco_hydro_28"/>
</dbReference>
<accession>A0A8J6DBP0</accession>
<dbReference type="SUPFAM" id="SSF51126">
    <property type="entry name" value="Pectin lyase-like"/>
    <property type="match status" value="1"/>
</dbReference>
<dbReference type="Gene3D" id="1.25.40.10">
    <property type="entry name" value="Tetratricopeptide repeat domain"/>
    <property type="match status" value="5"/>
</dbReference>
<name>A0A8J6DBP0_9ROSI</name>
<evidence type="ECO:0000256" key="11">
    <source>
        <dbReference type="ARBA" id="ARBA00034074"/>
    </source>
</evidence>
<keyword evidence="5" id="KW-0964">Secreted</keyword>
<dbReference type="PROSITE" id="PS00502">
    <property type="entry name" value="POLYGALACTURONASE"/>
    <property type="match status" value="1"/>
</dbReference>
<evidence type="ECO:0000256" key="12">
    <source>
        <dbReference type="PROSITE-ProRule" id="PRU00708"/>
    </source>
</evidence>
<evidence type="ECO:0000256" key="13">
    <source>
        <dbReference type="PROSITE-ProRule" id="PRU10052"/>
    </source>
</evidence>
<comment type="subcellular location">
    <subcellularLocation>
        <location evidence="1">Secreted</location>
        <location evidence="1">Cell wall</location>
    </subcellularLocation>
</comment>
<gene>
    <name evidence="16" type="ORF">CXB51_004914</name>
</gene>
<feature type="chain" id="PRO_5035169996" description="endo-polygalacturonase" evidence="15">
    <location>
        <begin position="18"/>
        <end position="1146"/>
    </location>
</feature>
<keyword evidence="10" id="KW-0961">Cell wall biogenesis/degradation</keyword>
<dbReference type="FunFam" id="1.25.40.10:FF:000090">
    <property type="entry name" value="Pentatricopeptide repeat-containing protein, chloroplastic"/>
    <property type="match status" value="1"/>
</dbReference>
<dbReference type="GO" id="GO:0003723">
    <property type="term" value="F:RNA binding"/>
    <property type="evidence" value="ECO:0007669"/>
    <property type="project" value="InterPro"/>
</dbReference>
<evidence type="ECO:0000313" key="17">
    <source>
        <dbReference type="Proteomes" id="UP000701853"/>
    </source>
</evidence>
<dbReference type="PROSITE" id="PS51375">
    <property type="entry name" value="PPR"/>
    <property type="match status" value="5"/>
</dbReference>
<feature type="active site" evidence="13">
    <location>
        <position position="964"/>
    </location>
</feature>
<dbReference type="FunFam" id="2.160.20.10:FF:000032">
    <property type="entry name" value="Pectin lyase-like superfamily protein"/>
    <property type="match status" value="1"/>
</dbReference>
<feature type="repeat" description="PPR" evidence="12">
    <location>
        <begin position="269"/>
        <end position="303"/>
    </location>
</feature>
<dbReference type="InterPro" id="IPR012334">
    <property type="entry name" value="Pectin_lyas_fold"/>
</dbReference>
<keyword evidence="4" id="KW-0134">Cell wall</keyword>
<evidence type="ECO:0000256" key="1">
    <source>
        <dbReference type="ARBA" id="ARBA00004191"/>
    </source>
</evidence>
<dbReference type="InterPro" id="IPR011990">
    <property type="entry name" value="TPR-like_helical_dom_sf"/>
</dbReference>
<evidence type="ECO:0000256" key="2">
    <source>
        <dbReference type="ARBA" id="ARBA00008834"/>
    </source>
</evidence>
<dbReference type="GO" id="GO:0004650">
    <property type="term" value="F:polygalacturonase activity"/>
    <property type="evidence" value="ECO:0007669"/>
    <property type="project" value="UniProtKB-EC"/>
</dbReference>
<feature type="repeat" description="PPR" evidence="12">
    <location>
        <begin position="509"/>
        <end position="543"/>
    </location>
</feature>
<dbReference type="Gene3D" id="2.160.20.10">
    <property type="entry name" value="Single-stranded right-handed beta-helix, Pectin lyase-like"/>
    <property type="match status" value="1"/>
</dbReference>
<dbReference type="EC" id="3.2.1.15" evidence="3"/>
<dbReference type="Proteomes" id="UP000701853">
    <property type="component" value="Chromosome 3"/>
</dbReference>
<feature type="signal peptide" evidence="15">
    <location>
        <begin position="1"/>
        <end position="17"/>
    </location>
</feature>
<evidence type="ECO:0000256" key="6">
    <source>
        <dbReference type="ARBA" id="ARBA00022729"/>
    </source>
</evidence>
<evidence type="ECO:0000256" key="14">
    <source>
        <dbReference type="RuleBase" id="RU361169"/>
    </source>
</evidence>
<keyword evidence="7" id="KW-0677">Repeat</keyword>
<feature type="repeat" description="PPR" evidence="12">
    <location>
        <begin position="66"/>
        <end position="100"/>
    </location>
</feature>
<evidence type="ECO:0000256" key="8">
    <source>
        <dbReference type="ARBA" id="ARBA00022801"/>
    </source>
</evidence>
<sequence>MRLSGFLLLVRTLPILAQSNYRAFTSYCNINPDLGVYYKNKTINELIRSRRLDDAQNLFDQMSIRDSITYNLLITGHGRYGNPKQALYIYKEMVSQEIQETGPTFSSVITVCANEGFYREGIQVHCRVISLGFGLNLFIGSSLVNLYLHMGLVDVAWKLFDQLPERNLAVWNLLLNGFLELGKIEELFGLHDQMKWEGVKPNGLSFCYLIRACCNARFLDEGMQLHCHVIKAGWVECNVFVANALVDFYSACGNFIDARKAFLLIPVEDVISWNSIISVYAENDLLYDAIELLSRMHFWDKKPSIRSIVGLLNLSSRREDILLGRQTHCFITKVGFDLGNVHIQSALIDMYGKCGEIESSLSVYERASKRTLECCNSLITSFLHCGITGDVFEIFGLMVDEGIRIDEVTLSTTLKALSLSTWASLDSCRLLHCCAIKSSYESDVAVSCSLIDLYSRCGHFELSRKVFETLPLPNIFCFASIINGYARNGMGNESVSLLEAMIQKGLVPDKVTFLCVLNGCNHAGLLEEGKFVFNLMKSYGICPERQHFSCMVDLLGRAGLVYEAEELLQQSPGGGDSVMWSSLLRSCRVHKNEIVGKRAAKVLMELGQDSFAIYLQVSNFYSEVGEFKASLQIRELAMARKVMREIGHSSIEILIAPQNIHACMHVPYWIYATQSIFQIDKKEQIMDKLFLVSFLGLLITHAVGGNMLYDKFNILGELEDLDIAEEDMELFEGPSWISERGGKVLVNVDSFGAVGDGVSDDTEAFRKAWNTSCSTSKSVLLVPPGRRYLVNATRFKGPCEERLVVQIDGTIVAPDEPNDWDANLPQNWLVFSKLEGVVFQGNGVIDGSGSKWWASSCKKNKSNPCRGAPTALTIDSSSSIKVKGLTIQNSQQMNFVISRCESVRVSEVQVSCPGDSPNTDGIHITGSTNVVLQDSKIGTGDDCISIVNASSGIKMKRIYCGPGHGVSIGSLGKDNSTAVVTKVVLDTALLRETTNGVRIKTWQGGSGYVRGVRFENVRMEDVANPIIIDQFYCDSPKTCQNQTSAVQISQIMYRNISGTTKSKEAMKFACSDTTPCSNIVLSNINLEKKDGTAETYCNSAQGFGYGIVHPSADCLSSNDKGYILIDHKENSELAEPTRDHIVHTEL</sequence>
<dbReference type="PANTHER" id="PTHR47926:SF442">
    <property type="entry name" value="PUTATIVE-RELATED"/>
    <property type="match status" value="1"/>
</dbReference>
<comment type="similarity">
    <text evidence="2 14">Belongs to the glycosyl hydrolase 28 family.</text>
</comment>
<keyword evidence="17" id="KW-1185">Reference proteome</keyword>
<dbReference type="InterPro" id="IPR011050">
    <property type="entry name" value="Pectin_lyase_fold/virulence"/>
</dbReference>
<comment type="caution">
    <text evidence="16">The sequence shown here is derived from an EMBL/GenBank/DDBJ whole genome shotgun (WGS) entry which is preliminary data.</text>
</comment>
<evidence type="ECO:0000256" key="10">
    <source>
        <dbReference type="ARBA" id="ARBA00023316"/>
    </source>
</evidence>
<evidence type="ECO:0000256" key="3">
    <source>
        <dbReference type="ARBA" id="ARBA00012736"/>
    </source>
</evidence>
<dbReference type="GO" id="GO:0005975">
    <property type="term" value="P:carbohydrate metabolic process"/>
    <property type="evidence" value="ECO:0007669"/>
    <property type="project" value="InterPro"/>
</dbReference>
<dbReference type="GO" id="GO:0009451">
    <property type="term" value="P:RNA modification"/>
    <property type="evidence" value="ECO:0007669"/>
    <property type="project" value="InterPro"/>
</dbReference>
<dbReference type="Pfam" id="PF01535">
    <property type="entry name" value="PPR"/>
    <property type="match status" value="4"/>
</dbReference>
<dbReference type="InterPro" id="IPR002885">
    <property type="entry name" value="PPR_rpt"/>
</dbReference>
<dbReference type="NCBIfam" id="TIGR00756">
    <property type="entry name" value="PPR"/>
    <property type="match status" value="5"/>
</dbReference>
<dbReference type="AlphaFoldDB" id="A0A8J6DBP0"/>
<dbReference type="EMBL" id="JAHUZN010000003">
    <property type="protein sequence ID" value="KAG8498518.1"/>
    <property type="molecule type" value="Genomic_DNA"/>
</dbReference>
<evidence type="ECO:0000256" key="9">
    <source>
        <dbReference type="ARBA" id="ARBA00023295"/>
    </source>
</evidence>
<reference evidence="16 17" key="1">
    <citation type="journal article" date="2021" name="bioRxiv">
        <title>The Gossypium anomalum genome as a resource for cotton improvement and evolutionary analysis of hybrid incompatibility.</title>
        <authorList>
            <person name="Grover C.E."/>
            <person name="Yuan D."/>
            <person name="Arick M.A."/>
            <person name="Miller E.R."/>
            <person name="Hu G."/>
            <person name="Peterson D.G."/>
            <person name="Wendel J.F."/>
            <person name="Udall J.A."/>
        </authorList>
    </citation>
    <scope>NUCLEOTIDE SEQUENCE [LARGE SCALE GENOMIC DNA]</scope>
    <source>
        <strain evidence="16">JFW-Udall</strain>
        <tissue evidence="16">Leaf</tissue>
    </source>
</reference>
<keyword evidence="8 14" id="KW-0378">Hydrolase</keyword>
<dbReference type="InterPro" id="IPR046960">
    <property type="entry name" value="PPR_At4g14850-like_plant"/>
</dbReference>
<protein>
    <recommendedName>
        <fullName evidence="3">endo-polygalacturonase</fullName>
        <ecNumber evidence="3">3.2.1.15</ecNumber>
    </recommendedName>
</protein>
<feature type="repeat" description="PPR" evidence="12">
    <location>
        <begin position="167"/>
        <end position="201"/>
    </location>
</feature>
<dbReference type="PANTHER" id="PTHR47926">
    <property type="entry name" value="PENTATRICOPEPTIDE REPEAT-CONTAINING PROTEIN"/>
    <property type="match status" value="1"/>
</dbReference>
<proteinExistence type="inferred from homology"/>
<evidence type="ECO:0000256" key="15">
    <source>
        <dbReference type="SAM" id="SignalP"/>
    </source>
</evidence>